<feature type="domain" description="Heterokaryon incompatibility" evidence="1">
    <location>
        <begin position="29"/>
        <end position="186"/>
    </location>
</feature>
<dbReference type="PANTHER" id="PTHR33112:SF16">
    <property type="entry name" value="HETEROKARYON INCOMPATIBILITY DOMAIN-CONTAINING PROTEIN"/>
    <property type="match status" value="1"/>
</dbReference>
<accession>A0A6A6XRH4</accession>
<organism evidence="2 3">
    <name type="scientific">Melanomma pulvis-pyrius CBS 109.77</name>
    <dbReference type="NCBI Taxonomy" id="1314802"/>
    <lineage>
        <taxon>Eukaryota</taxon>
        <taxon>Fungi</taxon>
        <taxon>Dikarya</taxon>
        <taxon>Ascomycota</taxon>
        <taxon>Pezizomycotina</taxon>
        <taxon>Dothideomycetes</taxon>
        <taxon>Pleosporomycetidae</taxon>
        <taxon>Pleosporales</taxon>
        <taxon>Melanommataceae</taxon>
        <taxon>Melanomma</taxon>
    </lineage>
</organism>
<proteinExistence type="predicted"/>
<dbReference type="EMBL" id="MU001781">
    <property type="protein sequence ID" value="KAF2798575.1"/>
    <property type="molecule type" value="Genomic_DNA"/>
</dbReference>
<sequence length="475" mass="53788">MLGNSDWSGLFQESNLKLVEHYAQEKGSWCALSYCWGSILAYKTMTDNRESHMQGIKFSRLPKTLQDAIFITRYLRQQYIWIDCLCIIQDDKADWQREAAHMANIYSNSYLTISAARANDSSEGFLGDRTIKSTYPASVQDEEGSFQLYFWTFGTYDVNVSPCSAQSNDMDPLMEPLSTRAWTLQERLLPVRTLHFATNQMYWDCADMLQGENGKHLVDVDPDFRVDDIAKSVVPSSTSQRSWYQLIAAFSSRNITYASDYLPALSGTIAAIQERTGEICYAGLWKSHFLEGLLWRLEHPNDVTVWTKKKPRKLEVWRAPSWSFAAVEGNISYYYAGLTDYDTDYCAELEHCSVETVGENPLGELKGGFARIRGPVTAINLVENDGKEQENTAGLDCLLQLREQEFVEAKILFDFERDEHCEALMLTPHTGLAVALVDATKREYVRVGTIHVPEGSDSSLLSASQYPESTSIVLL</sequence>
<name>A0A6A6XRH4_9PLEO</name>
<reference evidence="2" key="1">
    <citation type="journal article" date="2020" name="Stud. Mycol.">
        <title>101 Dothideomycetes genomes: a test case for predicting lifestyles and emergence of pathogens.</title>
        <authorList>
            <person name="Haridas S."/>
            <person name="Albert R."/>
            <person name="Binder M."/>
            <person name="Bloem J."/>
            <person name="Labutti K."/>
            <person name="Salamov A."/>
            <person name="Andreopoulos B."/>
            <person name="Baker S."/>
            <person name="Barry K."/>
            <person name="Bills G."/>
            <person name="Bluhm B."/>
            <person name="Cannon C."/>
            <person name="Castanera R."/>
            <person name="Culley D."/>
            <person name="Daum C."/>
            <person name="Ezra D."/>
            <person name="Gonzalez J."/>
            <person name="Henrissat B."/>
            <person name="Kuo A."/>
            <person name="Liang C."/>
            <person name="Lipzen A."/>
            <person name="Lutzoni F."/>
            <person name="Magnuson J."/>
            <person name="Mondo S."/>
            <person name="Nolan M."/>
            <person name="Ohm R."/>
            <person name="Pangilinan J."/>
            <person name="Park H.-J."/>
            <person name="Ramirez L."/>
            <person name="Alfaro M."/>
            <person name="Sun H."/>
            <person name="Tritt A."/>
            <person name="Yoshinaga Y."/>
            <person name="Zwiers L.-H."/>
            <person name="Turgeon B."/>
            <person name="Goodwin S."/>
            <person name="Spatafora J."/>
            <person name="Crous P."/>
            <person name="Grigoriev I."/>
        </authorList>
    </citation>
    <scope>NUCLEOTIDE SEQUENCE</scope>
    <source>
        <strain evidence="2">CBS 109.77</strain>
    </source>
</reference>
<dbReference type="Proteomes" id="UP000799757">
    <property type="component" value="Unassembled WGS sequence"/>
</dbReference>
<keyword evidence="3" id="KW-1185">Reference proteome</keyword>
<protein>
    <submittedName>
        <fullName evidence="2">HET-domain-containing protein</fullName>
    </submittedName>
</protein>
<dbReference type="Pfam" id="PF06985">
    <property type="entry name" value="HET"/>
    <property type="match status" value="1"/>
</dbReference>
<evidence type="ECO:0000259" key="1">
    <source>
        <dbReference type="Pfam" id="PF06985"/>
    </source>
</evidence>
<dbReference type="InterPro" id="IPR010730">
    <property type="entry name" value="HET"/>
</dbReference>
<dbReference type="AlphaFoldDB" id="A0A6A6XRH4"/>
<evidence type="ECO:0000313" key="2">
    <source>
        <dbReference type="EMBL" id="KAF2798575.1"/>
    </source>
</evidence>
<dbReference type="OrthoDB" id="5125733at2759"/>
<gene>
    <name evidence="2" type="ORF">K505DRAFT_233021</name>
</gene>
<dbReference type="PANTHER" id="PTHR33112">
    <property type="entry name" value="DOMAIN PROTEIN, PUTATIVE-RELATED"/>
    <property type="match status" value="1"/>
</dbReference>
<evidence type="ECO:0000313" key="3">
    <source>
        <dbReference type="Proteomes" id="UP000799757"/>
    </source>
</evidence>